<sequence length="144" mass="16995">MDIDHKILKQTEILVTLSAAKVEPRDWEYKPEYLSEYWEDLGEDYGADSELKMVERADDVLSAIVGHSDINALTWFNYNWVNSITNDIFDDYLDDMIIDLKDFDDYHDTLYKFALYYNDNNASNIKYKDILVGINTDYLLHKQT</sequence>
<dbReference type="EMBL" id="MN738869">
    <property type="protein sequence ID" value="QHT29153.1"/>
    <property type="molecule type" value="Genomic_DNA"/>
</dbReference>
<protein>
    <submittedName>
        <fullName evidence="1">Uncharacterized protein</fullName>
    </submittedName>
</protein>
<proteinExistence type="predicted"/>
<name>A0A6C0EL39_9ZZZZ</name>
<evidence type="ECO:0000313" key="1">
    <source>
        <dbReference type="EMBL" id="QHT29153.1"/>
    </source>
</evidence>
<reference evidence="1" key="1">
    <citation type="journal article" date="2020" name="Nature">
        <title>Giant virus diversity and host interactions through global metagenomics.</title>
        <authorList>
            <person name="Schulz F."/>
            <person name="Roux S."/>
            <person name="Paez-Espino D."/>
            <person name="Jungbluth S."/>
            <person name="Walsh D.A."/>
            <person name="Denef V.J."/>
            <person name="McMahon K.D."/>
            <person name="Konstantinidis K.T."/>
            <person name="Eloe-Fadrosh E.A."/>
            <person name="Kyrpides N.C."/>
            <person name="Woyke T."/>
        </authorList>
    </citation>
    <scope>NUCLEOTIDE SEQUENCE</scope>
    <source>
        <strain evidence="1">GVMAG-M-3300001351-8</strain>
    </source>
</reference>
<organism evidence="1">
    <name type="scientific">viral metagenome</name>
    <dbReference type="NCBI Taxonomy" id="1070528"/>
    <lineage>
        <taxon>unclassified sequences</taxon>
        <taxon>metagenomes</taxon>
        <taxon>organismal metagenomes</taxon>
    </lineage>
</organism>
<accession>A0A6C0EL39</accession>
<dbReference type="AlphaFoldDB" id="A0A6C0EL39"/>